<evidence type="ECO:0000256" key="3">
    <source>
        <dbReference type="ARBA" id="ARBA00022692"/>
    </source>
</evidence>
<reference evidence="8 9" key="1">
    <citation type="submission" date="2015-01" db="EMBL/GenBank/DDBJ databases">
        <title>The Genome Sequence of Capronia semiimmersa CBS27337.</title>
        <authorList>
            <consortium name="The Broad Institute Genomics Platform"/>
            <person name="Cuomo C."/>
            <person name="de Hoog S."/>
            <person name="Gorbushina A."/>
            <person name="Stielow B."/>
            <person name="Teixiera M."/>
            <person name="Abouelleil A."/>
            <person name="Chapman S.B."/>
            <person name="Priest M."/>
            <person name="Young S.K."/>
            <person name="Wortman J."/>
            <person name="Nusbaum C."/>
            <person name="Birren B."/>
        </authorList>
    </citation>
    <scope>NUCLEOTIDE SEQUENCE [LARGE SCALE GENOMIC DNA]</scope>
    <source>
        <strain evidence="8 9">CBS 27337</strain>
    </source>
</reference>
<evidence type="ECO:0000259" key="7">
    <source>
        <dbReference type="Pfam" id="PF01490"/>
    </source>
</evidence>
<dbReference type="HOGENOM" id="CLU_027816_3_1_1"/>
<sequence>MGEKKIDQVEWPVVVQDECPDGVGESGHRLSVTERRVSVVVDHVFGKIGEGGPNYRNVSCIGTAALMMKVQIGPGVLSIPAVFDVLGMIPGIIVLITIAVITTWSSYMIGVFKLRHRSVYGIDDVGQLLFGRIGRETLAAAFLLFWIFGAGACMLSISIGLNAVFYNGACTAVFVAVAAIVGFGLGSIQTLHKISWLAWVGLVCILTAIFTVTIAVGVQDRPAAAPTDGVFQSDYKLINRPSFTDAISASSSLVFAYGSVPAFFSIVCEMRDPRHYTRSLLICQTGVTLIYITIGVVVYYFCGSHVASPAMGSAGTLVKKLGYGFALPGLFVSTTLVIHIAAKYIFVRALRGTRHLTENTPKHWATWISCTGGISIVAYVVASAVPVFGGLVSLIGALFCTLTSFQPMGCMWLYDNWGRFKAERTPRLTLMVCWSVFVIVSGTFLMIGGTYGSVVEIIDSYNTFGGSAAWTCADNSN</sequence>
<dbReference type="AlphaFoldDB" id="A0A0D2FR01"/>
<dbReference type="PANTHER" id="PTHR22950:SF683">
    <property type="entry name" value="AMINO ACID TRANSPORTER (EUROFUNG)"/>
    <property type="match status" value="1"/>
</dbReference>
<dbReference type="Pfam" id="PF01490">
    <property type="entry name" value="Aa_trans"/>
    <property type="match status" value="1"/>
</dbReference>
<feature type="transmembrane region" description="Helical" evidence="6">
    <location>
        <begin position="426"/>
        <end position="447"/>
    </location>
</feature>
<feature type="transmembrane region" description="Helical" evidence="6">
    <location>
        <begin position="85"/>
        <end position="107"/>
    </location>
</feature>
<dbReference type="STRING" id="5601.A0A0D2FR01"/>
<dbReference type="GO" id="GO:0016020">
    <property type="term" value="C:membrane"/>
    <property type="evidence" value="ECO:0007669"/>
    <property type="project" value="UniProtKB-SubCell"/>
</dbReference>
<comment type="subcellular location">
    <subcellularLocation>
        <location evidence="1">Membrane</location>
        <topology evidence="1">Multi-pass membrane protein</topology>
    </subcellularLocation>
</comment>
<keyword evidence="4 6" id="KW-1133">Transmembrane helix</keyword>
<feature type="transmembrane region" description="Helical" evidence="6">
    <location>
        <begin position="138"/>
        <end position="159"/>
    </location>
</feature>
<feature type="transmembrane region" description="Helical" evidence="6">
    <location>
        <begin position="363"/>
        <end position="382"/>
    </location>
</feature>
<evidence type="ECO:0000313" key="8">
    <source>
        <dbReference type="EMBL" id="KIW70778.1"/>
    </source>
</evidence>
<dbReference type="EMBL" id="KN846957">
    <property type="protein sequence ID" value="KIW70778.1"/>
    <property type="molecule type" value="Genomic_DNA"/>
</dbReference>
<comment type="similarity">
    <text evidence="2">Belongs to the amino acid/polyamine transporter 2 family.</text>
</comment>
<feature type="transmembrane region" description="Helical" evidence="6">
    <location>
        <begin position="321"/>
        <end position="342"/>
    </location>
</feature>
<evidence type="ECO:0000256" key="2">
    <source>
        <dbReference type="ARBA" id="ARBA00008066"/>
    </source>
</evidence>
<dbReference type="InterPro" id="IPR013057">
    <property type="entry name" value="AA_transpt_TM"/>
</dbReference>
<evidence type="ECO:0000256" key="1">
    <source>
        <dbReference type="ARBA" id="ARBA00004141"/>
    </source>
</evidence>
<feature type="transmembrane region" description="Helical" evidence="6">
    <location>
        <begin position="165"/>
        <end position="185"/>
    </location>
</feature>
<keyword evidence="3 6" id="KW-0812">Transmembrane</keyword>
<evidence type="ECO:0000256" key="6">
    <source>
        <dbReference type="SAM" id="Phobius"/>
    </source>
</evidence>
<feature type="transmembrane region" description="Helical" evidence="6">
    <location>
        <begin position="197"/>
        <end position="218"/>
    </location>
</feature>
<keyword evidence="9" id="KW-1185">Reference proteome</keyword>
<organism evidence="8 9">
    <name type="scientific">Phialophora macrospora</name>
    <dbReference type="NCBI Taxonomy" id="1851006"/>
    <lineage>
        <taxon>Eukaryota</taxon>
        <taxon>Fungi</taxon>
        <taxon>Dikarya</taxon>
        <taxon>Ascomycota</taxon>
        <taxon>Pezizomycotina</taxon>
        <taxon>Eurotiomycetes</taxon>
        <taxon>Chaetothyriomycetidae</taxon>
        <taxon>Chaetothyriales</taxon>
        <taxon>Herpotrichiellaceae</taxon>
        <taxon>Phialophora</taxon>
    </lineage>
</organism>
<proteinExistence type="inferred from homology"/>
<feature type="transmembrane region" description="Helical" evidence="6">
    <location>
        <begin position="388"/>
        <end position="414"/>
    </location>
</feature>
<dbReference type="PANTHER" id="PTHR22950">
    <property type="entry name" value="AMINO ACID TRANSPORTER"/>
    <property type="match status" value="1"/>
</dbReference>
<evidence type="ECO:0000256" key="5">
    <source>
        <dbReference type="ARBA" id="ARBA00023136"/>
    </source>
</evidence>
<protein>
    <recommendedName>
        <fullName evidence="7">Amino acid transporter transmembrane domain-containing protein</fullName>
    </recommendedName>
</protein>
<keyword evidence="5 6" id="KW-0472">Membrane</keyword>
<dbReference type="GO" id="GO:0015179">
    <property type="term" value="F:L-amino acid transmembrane transporter activity"/>
    <property type="evidence" value="ECO:0007669"/>
    <property type="project" value="TreeGrafter"/>
</dbReference>
<evidence type="ECO:0000313" key="9">
    <source>
        <dbReference type="Proteomes" id="UP000054266"/>
    </source>
</evidence>
<gene>
    <name evidence="8" type="ORF">PV04_03019</name>
</gene>
<name>A0A0D2FR01_9EURO</name>
<feature type="transmembrane region" description="Helical" evidence="6">
    <location>
        <begin position="280"/>
        <end position="301"/>
    </location>
</feature>
<evidence type="ECO:0000256" key="4">
    <source>
        <dbReference type="ARBA" id="ARBA00022989"/>
    </source>
</evidence>
<dbReference type="Proteomes" id="UP000054266">
    <property type="component" value="Unassembled WGS sequence"/>
</dbReference>
<feature type="domain" description="Amino acid transporter transmembrane" evidence="7">
    <location>
        <begin position="59"/>
        <end position="454"/>
    </location>
</feature>
<feature type="transmembrane region" description="Helical" evidence="6">
    <location>
        <begin position="246"/>
        <end position="268"/>
    </location>
</feature>
<accession>A0A0D2FR01</accession>